<evidence type="ECO:0000256" key="3">
    <source>
        <dbReference type="ARBA" id="ARBA00023163"/>
    </source>
</evidence>
<name>A0A4U6BR76_9BRAD</name>
<evidence type="ECO:0000256" key="2">
    <source>
        <dbReference type="ARBA" id="ARBA00023125"/>
    </source>
</evidence>
<comment type="caution">
    <text evidence="5">The sequence shown here is derived from an EMBL/GenBank/DDBJ whole genome shotgun (WGS) entry which is preliminary data.</text>
</comment>
<dbReference type="EMBL" id="LBIA02000001">
    <property type="protein sequence ID" value="TKT72441.1"/>
    <property type="molecule type" value="Genomic_DNA"/>
</dbReference>
<dbReference type="InterPro" id="IPR018060">
    <property type="entry name" value="HTH_AraC"/>
</dbReference>
<dbReference type="PROSITE" id="PS00041">
    <property type="entry name" value="HTH_ARAC_FAMILY_1"/>
    <property type="match status" value="1"/>
</dbReference>
<keyword evidence="1" id="KW-0805">Transcription regulation</keyword>
<evidence type="ECO:0000259" key="4">
    <source>
        <dbReference type="PROSITE" id="PS01124"/>
    </source>
</evidence>
<dbReference type="GO" id="GO:0043565">
    <property type="term" value="F:sequence-specific DNA binding"/>
    <property type="evidence" value="ECO:0007669"/>
    <property type="project" value="InterPro"/>
</dbReference>
<keyword evidence="6" id="KW-1185">Reference proteome</keyword>
<dbReference type="InterPro" id="IPR020449">
    <property type="entry name" value="Tscrpt_reg_AraC-type_HTH"/>
</dbReference>
<dbReference type="InterPro" id="IPR035418">
    <property type="entry name" value="AraC-bd_2"/>
</dbReference>
<keyword evidence="2" id="KW-0238">DNA-binding</keyword>
<keyword evidence="3" id="KW-0804">Transcription</keyword>
<dbReference type="InterPro" id="IPR009057">
    <property type="entry name" value="Homeodomain-like_sf"/>
</dbReference>
<dbReference type="InterPro" id="IPR018062">
    <property type="entry name" value="HTH_AraC-typ_CS"/>
</dbReference>
<gene>
    <name evidence="5" type="ORF">YH63_013940</name>
</gene>
<evidence type="ECO:0000313" key="5">
    <source>
        <dbReference type="EMBL" id="TKT72441.1"/>
    </source>
</evidence>
<accession>A0A4U6BR76</accession>
<dbReference type="InterPro" id="IPR050204">
    <property type="entry name" value="AraC_XylS_family_regulators"/>
</dbReference>
<dbReference type="AlphaFoldDB" id="A0A4U6BR76"/>
<dbReference type="SUPFAM" id="SSF46689">
    <property type="entry name" value="Homeodomain-like"/>
    <property type="match status" value="1"/>
</dbReference>
<dbReference type="RefSeq" id="WP_046827082.1">
    <property type="nucleotide sequence ID" value="NZ_LBIA02000001.1"/>
</dbReference>
<dbReference type="Pfam" id="PF12833">
    <property type="entry name" value="HTH_18"/>
    <property type="match status" value="1"/>
</dbReference>
<evidence type="ECO:0000313" key="6">
    <source>
        <dbReference type="Proteomes" id="UP000034832"/>
    </source>
</evidence>
<dbReference type="STRING" id="211460.YH63_05075"/>
<dbReference type="Proteomes" id="UP000034832">
    <property type="component" value="Unassembled WGS sequence"/>
</dbReference>
<dbReference type="PANTHER" id="PTHR46796">
    <property type="entry name" value="HTH-TYPE TRANSCRIPTIONAL ACTIVATOR RHAS-RELATED"/>
    <property type="match status" value="1"/>
</dbReference>
<organism evidence="5 6">
    <name type="scientific">Afipia massiliensis</name>
    <dbReference type="NCBI Taxonomy" id="211460"/>
    <lineage>
        <taxon>Bacteria</taxon>
        <taxon>Pseudomonadati</taxon>
        <taxon>Pseudomonadota</taxon>
        <taxon>Alphaproteobacteria</taxon>
        <taxon>Hyphomicrobiales</taxon>
        <taxon>Nitrobacteraceae</taxon>
        <taxon>Afipia</taxon>
    </lineage>
</organism>
<evidence type="ECO:0000256" key="1">
    <source>
        <dbReference type="ARBA" id="ARBA00023015"/>
    </source>
</evidence>
<sequence>MISFSTDDLRPQDRFDHWCEVRGKSLFGVTIELERERRADFHGRFSAVTIGNATLAEMSASSYRVSRTPSDIARVAGDSLSIGLQIRGPGHMNTGRDRVHRVREGDVTVSHSDLPFAATPERSDGFHFRALKIPLTGDIALDARARDLLPEALGREARLTRLIAAMFTALSERQQHTAAPTADIEHIARLALLARGRLATGLPESRAALRAGYLHAARAIMKRNLHRPDLSPATVAAEIAISLRQVHVLFEPTGLSFARTLTAMRLEEARRQLQTMPARSVAEIAYACGFDSIATFYRVFRASFGMTPGDVRMASLNA</sequence>
<proteinExistence type="predicted"/>
<reference evidence="5" key="1">
    <citation type="submission" date="2019-04" db="EMBL/GenBank/DDBJ databases">
        <title>Whole genome sequencing of cave bacteria.</title>
        <authorList>
            <person name="Gan H.M."/>
            <person name="Barton H."/>
            <person name="Savka M.A."/>
        </authorList>
    </citation>
    <scope>NUCLEOTIDE SEQUENCE [LARGE SCALE GENOMIC DNA]</scope>
    <source>
        <strain evidence="5">LC387</strain>
    </source>
</reference>
<dbReference type="SMART" id="SM00342">
    <property type="entry name" value="HTH_ARAC"/>
    <property type="match status" value="1"/>
</dbReference>
<feature type="domain" description="HTH araC/xylS-type" evidence="4">
    <location>
        <begin position="215"/>
        <end position="314"/>
    </location>
</feature>
<dbReference type="OrthoDB" id="252470at2"/>
<dbReference type="Pfam" id="PF14525">
    <property type="entry name" value="AraC_binding_2"/>
    <property type="match status" value="1"/>
</dbReference>
<dbReference type="PRINTS" id="PR00032">
    <property type="entry name" value="HTHARAC"/>
</dbReference>
<dbReference type="Gene3D" id="1.10.10.60">
    <property type="entry name" value="Homeodomain-like"/>
    <property type="match status" value="1"/>
</dbReference>
<protein>
    <submittedName>
        <fullName evidence="5">AraC family transcriptional regulator</fullName>
    </submittedName>
</protein>
<dbReference type="GO" id="GO:0003700">
    <property type="term" value="F:DNA-binding transcription factor activity"/>
    <property type="evidence" value="ECO:0007669"/>
    <property type="project" value="InterPro"/>
</dbReference>
<dbReference type="PROSITE" id="PS01124">
    <property type="entry name" value="HTH_ARAC_FAMILY_2"/>
    <property type="match status" value="1"/>
</dbReference>